<keyword evidence="6" id="KW-1185">Reference proteome</keyword>
<dbReference type="GO" id="GO:0046872">
    <property type="term" value="F:metal ion binding"/>
    <property type="evidence" value="ECO:0007669"/>
    <property type="project" value="UniProtKB-KW"/>
</dbReference>
<dbReference type="GO" id="GO:0009055">
    <property type="term" value="F:electron transfer activity"/>
    <property type="evidence" value="ECO:0007669"/>
    <property type="project" value="InterPro"/>
</dbReference>
<gene>
    <name evidence="5" type="ORF">H4O21_19125</name>
</gene>
<protein>
    <submittedName>
        <fullName evidence="5">Cytochrome c</fullName>
    </submittedName>
</protein>
<dbReference type="InterPro" id="IPR009056">
    <property type="entry name" value="Cyt_c-like_dom"/>
</dbReference>
<accession>A0A839ITD9</accession>
<keyword evidence="1" id="KW-0349">Heme</keyword>
<dbReference type="Pfam" id="PF13442">
    <property type="entry name" value="Cytochrome_CBB3"/>
    <property type="match status" value="1"/>
</dbReference>
<evidence type="ECO:0000313" key="6">
    <source>
        <dbReference type="Proteomes" id="UP000565262"/>
    </source>
</evidence>
<dbReference type="EMBL" id="JACJFM010000034">
    <property type="protein sequence ID" value="MBB1488723.1"/>
    <property type="molecule type" value="Genomic_DNA"/>
</dbReference>
<dbReference type="GO" id="GO:0020037">
    <property type="term" value="F:heme binding"/>
    <property type="evidence" value="ECO:0007669"/>
    <property type="project" value="InterPro"/>
</dbReference>
<keyword evidence="3" id="KW-0408">Iron</keyword>
<dbReference type="SUPFAM" id="SSF46626">
    <property type="entry name" value="Cytochrome c"/>
    <property type="match status" value="1"/>
</dbReference>
<comment type="caution">
    <text evidence="5">The sequence shown here is derived from an EMBL/GenBank/DDBJ whole genome shotgun (WGS) entry which is preliminary data.</text>
</comment>
<sequence>MYNDYCSGCHRATGTGNFFLGVPPVFSSGMKRRELVQLIRVGNPDYDRMPVFPQISFTQTHKIVDYLYELESSRTD</sequence>
<dbReference type="InterPro" id="IPR036909">
    <property type="entry name" value="Cyt_c-like_dom_sf"/>
</dbReference>
<evidence type="ECO:0000256" key="1">
    <source>
        <dbReference type="ARBA" id="ARBA00022617"/>
    </source>
</evidence>
<dbReference type="AlphaFoldDB" id="A0A839ITD9"/>
<evidence type="ECO:0000313" key="5">
    <source>
        <dbReference type="EMBL" id="MBB1488723.1"/>
    </source>
</evidence>
<evidence type="ECO:0000256" key="2">
    <source>
        <dbReference type="ARBA" id="ARBA00022723"/>
    </source>
</evidence>
<proteinExistence type="predicted"/>
<evidence type="ECO:0000259" key="4">
    <source>
        <dbReference type="Pfam" id="PF13442"/>
    </source>
</evidence>
<dbReference type="Gene3D" id="1.10.760.10">
    <property type="entry name" value="Cytochrome c-like domain"/>
    <property type="match status" value="1"/>
</dbReference>
<organism evidence="5 6">
    <name type="scientific">Oceanospirillum sediminis</name>
    <dbReference type="NCBI Taxonomy" id="2760088"/>
    <lineage>
        <taxon>Bacteria</taxon>
        <taxon>Pseudomonadati</taxon>
        <taxon>Pseudomonadota</taxon>
        <taxon>Gammaproteobacteria</taxon>
        <taxon>Oceanospirillales</taxon>
        <taxon>Oceanospirillaceae</taxon>
        <taxon>Oceanospirillum</taxon>
    </lineage>
</organism>
<name>A0A839ITD9_9GAMM</name>
<reference evidence="5 6" key="1">
    <citation type="submission" date="2020-08" db="EMBL/GenBank/DDBJ databases">
        <title>Oceanospirillum sp. nov. isolated from marine sediment.</title>
        <authorList>
            <person name="Ji X."/>
        </authorList>
    </citation>
    <scope>NUCLEOTIDE SEQUENCE [LARGE SCALE GENOMIC DNA]</scope>
    <source>
        <strain evidence="5 6">D5</strain>
    </source>
</reference>
<keyword evidence="2" id="KW-0479">Metal-binding</keyword>
<evidence type="ECO:0000256" key="3">
    <source>
        <dbReference type="ARBA" id="ARBA00023004"/>
    </source>
</evidence>
<feature type="domain" description="Cytochrome c" evidence="4">
    <location>
        <begin position="2"/>
        <end position="67"/>
    </location>
</feature>
<dbReference type="Proteomes" id="UP000565262">
    <property type="component" value="Unassembled WGS sequence"/>
</dbReference>